<feature type="chain" id="PRO_5011761523" description="Outer membrane lipoprotein-sorting protein" evidence="1">
    <location>
        <begin position="20"/>
        <end position="256"/>
    </location>
</feature>
<dbReference type="AlphaFoldDB" id="A0A1I1S6F0"/>
<accession>A0A1I1S6F0</accession>
<protein>
    <recommendedName>
        <fullName evidence="4">Outer membrane lipoprotein-sorting protein</fullName>
    </recommendedName>
</protein>
<dbReference type="RefSeq" id="WP_092853576.1">
    <property type="nucleotide sequence ID" value="NZ_FOMI01000012.1"/>
</dbReference>
<dbReference type="EMBL" id="FOMI01000012">
    <property type="protein sequence ID" value="SFD39403.1"/>
    <property type="molecule type" value="Genomic_DNA"/>
</dbReference>
<evidence type="ECO:0000313" key="2">
    <source>
        <dbReference type="EMBL" id="SFD39403.1"/>
    </source>
</evidence>
<dbReference type="OrthoDB" id="1490620at2"/>
<evidence type="ECO:0000256" key="1">
    <source>
        <dbReference type="SAM" id="SignalP"/>
    </source>
</evidence>
<evidence type="ECO:0008006" key="4">
    <source>
        <dbReference type="Google" id="ProtNLM"/>
    </source>
</evidence>
<dbReference type="STRING" id="870482.SAMN04487987_11216"/>
<feature type="signal peptide" evidence="1">
    <location>
        <begin position="1"/>
        <end position="19"/>
    </location>
</feature>
<gene>
    <name evidence="2" type="ORF">SAMN04487987_11216</name>
</gene>
<sequence length="256" mass="28903">MKKIIFTLVLVVISSIASAQTGKELVAQAIEAIGGKQNFYNLGSVEYDLEYRTPPGEGATTLIAHETYVFDGELSHASYKTHSLTGANGKVIEGYNGKDAWVTFDGKVSDDQQANGVARFLRKTNYYWFSMFFKLLDDGVNYEKLSDQKVNGNDYNRVKITFGDTVGDAQDTYILYINKETKTIDQFLFTVVAFGLLEPNLMTFDYETINGIKIPSKRKYVSATWEGKPKDNNYTITNWTNIKFGINIDKTMFEKP</sequence>
<organism evidence="2 3">
    <name type="scientific">Algibacter pectinivorans</name>
    <dbReference type="NCBI Taxonomy" id="870482"/>
    <lineage>
        <taxon>Bacteria</taxon>
        <taxon>Pseudomonadati</taxon>
        <taxon>Bacteroidota</taxon>
        <taxon>Flavobacteriia</taxon>
        <taxon>Flavobacteriales</taxon>
        <taxon>Flavobacteriaceae</taxon>
        <taxon>Algibacter</taxon>
    </lineage>
</organism>
<evidence type="ECO:0000313" key="3">
    <source>
        <dbReference type="Proteomes" id="UP000199439"/>
    </source>
</evidence>
<keyword evidence="3" id="KW-1185">Reference proteome</keyword>
<proteinExistence type="predicted"/>
<reference evidence="3" key="1">
    <citation type="submission" date="2016-10" db="EMBL/GenBank/DDBJ databases">
        <authorList>
            <person name="Varghese N."/>
            <person name="Submissions S."/>
        </authorList>
    </citation>
    <scope>NUCLEOTIDE SEQUENCE [LARGE SCALE GENOMIC DNA]</scope>
    <source>
        <strain evidence="3">DSM 25730</strain>
    </source>
</reference>
<keyword evidence="1" id="KW-0732">Signal</keyword>
<dbReference type="Proteomes" id="UP000199439">
    <property type="component" value="Unassembled WGS sequence"/>
</dbReference>
<name>A0A1I1S6F0_9FLAO</name>